<dbReference type="HOGENOM" id="CLU_332922_0_0_1"/>
<evidence type="ECO:0000259" key="2">
    <source>
        <dbReference type="Pfam" id="PF20152"/>
    </source>
</evidence>
<dbReference type="Pfam" id="PF20152">
    <property type="entry name" value="DUF6534"/>
    <property type="match status" value="1"/>
</dbReference>
<keyword evidence="1" id="KW-1133">Transmembrane helix</keyword>
<keyword evidence="1" id="KW-0812">Transmembrane</keyword>
<dbReference type="Proteomes" id="UP000029665">
    <property type="component" value="Unassembled WGS sequence"/>
</dbReference>
<dbReference type="STRING" id="5643.A0A060SSA1"/>
<reference evidence="3" key="1">
    <citation type="submission" date="2014-01" db="EMBL/GenBank/DDBJ databases">
        <title>The genome of the white-rot fungus Pycnoporus cinnabarinus: a basidiomycete model with a versatile arsenal for lignocellulosic biomass breakdown.</title>
        <authorList>
            <person name="Levasseur A."/>
            <person name="Lomascolo A."/>
            <person name="Ruiz-Duenas F.J."/>
            <person name="Uzan E."/>
            <person name="Piumi F."/>
            <person name="Kues U."/>
            <person name="Ram A.F.J."/>
            <person name="Murat C."/>
            <person name="Haon M."/>
            <person name="Benoit I."/>
            <person name="Arfi Y."/>
            <person name="Chevret D."/>
            <person name="Drula E."/>
            <person name="Kwon M.J."/>
            <person name="Gouret P."/>
            <person name="Lesage-Meessen L."/>
            <person name="Lombard V."/>
            <person name="Mariette J."/>
            <person name="Noirot C."/>
            <person name="Park J."/>
            <person name="Patyshakuliyeva A."/>
            <person name="Wieneger R.A.B."/>
            <person name="Wosten H.A.B."/>
            <person name="Martin F."/>
            <person name="Coutinho P.M."/>
            <person name="de Vries R."/>
            <person name="Martinez A.T."/>
            <person name="Klopp C."/>
            <person name="Pontarotti P."/>
            <person name="Henrissat B."/>
            <person name="Record E."/>
        </authorList>
    </citation>
    <scope>NUCLEOTIDE SEQUENCE [LARGE SCALE GENOMIC DNA]</scope>
    <source>
        <strain evidence="3">BRFM137</strain>
    </source>
</reference>
<evidence type="ECO:0000313" key="3">
    <source>
        <dbReference type="EMBL" id="CDO77412.1"/>
    </source>
</evidence>
<keyword evidence="4" id="KW-1185">Reference proteome</keyword>
<gene>
    <name evidence="3" type="ORF">BN946_scf184857.g19</name>
</gene>
<dbReference type="AlphaFoldDB" id="A0A060SSA1"/>
<dbReference type="EMBL" id="CCBP010000453">
    <property type="protein sequence ID" value="CDO77412.1"/>
    <property type="molecule type" value="Genomic_DNA"/>
</dbReference>
<feature type="transmembrane region" description="Helical" evidence="1">
    <location>
        <begin position="95"/>
        <end position="115"/>
    </location>
</feature>
<proteinExistence type="predicted"/>
<name>A0A060SSA1_PYCCI</name>
<feature type="transmembrane region" description="Helical" evidence="1">
    <location>
        <begin position="24"/>
        <end position="46"/>
    </location>
</feature>
<dbReference type="PANTHER" id="PTHR40465">
    <property type="entry name" value="CHROMOSOME 1, WHOLE GENOME SHOTGUN SEQUENCE"/>
    <property type="match status" value="1"/>
</dbReference>
<feature type="transmembrane region" description="Helical" evidence="1">
    <location>
        <begin position="380"/>
        <end position="400"/>
    </location>
</feature>
<comment type="caution">
    <text evidence="3">The sequence shown here is derived from an EMBL/GenBank/DDBJ whole genome shotgun (WGS) entry which is preliminary data.</text>
</comment>
<sequence>MSDPAAAPPGIPAPLNLSDTYGPILIGGNLSCAAWGVSCLQLFLYYTNYENDAIALKLFVFAVWFIDTVNEALVIASLWQVLIQEWAELSVTQPIALHRIWVASIVFAAVQIFFLSRIYRCVSSAFLVFLAASSSDHPQLAVTSGSRLKKAFIPILLTPFILWQTREDIFDNAFFEYNADWLPTTSLAVSSIPYILWAYQDPSLATLSSNRNVTVFISLRSCSAFVDLTIAASMFYLLYKRRYSNFAMSKRMIHRLIVLSGMTGLWIAIVAIVDVFLMAAFKEGLQFCYLEYPFCSLYVNALLANLNARRYVTTGKGDVLQFNTFRDTTLNSMALRDLSSNGSSAPKTSSAMAIMVDTTQIVDNDDPADSVKAKVPHPCAIALVAAFLFGALTDLSLLLLPPTLARFKLSLLTVAPSRLHSLPSRSLLSGTFVSVNASTLPLDDAGSHYGGCLNLEFSSWVVSRRVSPPAIAIAGRLSSALVLSAPINNHMMPVVSQAPLADSESHRQATSTSSWNPYLVDLLVFCTWMTALCWLSRGFAIVACVFFHRLALAVNVQRMDSPWTFYSPGLLARETSCVACHCGAPGLLGGDSRKVGRIASGVCFVLPPMADPPGCVSEPEMKKISTVAKSLRGHRGGRRQHRRQNAVDLRGCPDVHGALQAAHEARAERLPVAATADLSITASAPAAEAVEGQHLDSALPSELELGSIPSHGSLTLDDEWLDGGRAGESIALGPPLRYYRICNARPPSSREEVPGTLPARVPATVLPPLPLAVTAVPLAVAAHPPQAPSNAIIGRTYSHCDKLPSVKPGTIVSRRRRAPAPNLATATVRVIPSGKLNQRARRALATRTTLGQFLQRANA</sequence>
<evidence type="ECO:0000313" key="4">
    <source>
        <dbReference type="Proteomes" id="UP000029665"/>
    </source>
</evidence>
<dbReference type="InterPro" id="IPR045339">
    <property type="entry name" value="DUF6534"/>
</dbReference>
<accession>A0A060SSA1</accession>
<dbReference type="OrthoDB" id="3063206at2759"/>
<feature type="transmembrane region" description="Helical" evidence="1">
    <location>
        <begin position="58"/>
        <end position="83"/>
    </location>
</feature>
<evidence type="ECO:0000256" key="1">
    <source>
        <dbReference type="SAM" id="Phobius"/>
    </source>
</evidence>
<feature type="transmembrane region" description="Helical" evidence="1">
    <location>
        <begin position="259"/>
        <end position="281"/>
    </location>
</feature>
<feature type="domain" description="DUF6534" evidence="2">
    <location>
        <begin position="223"/>
        <end position="311"/>
    </location>
</feature>
<keyword evidence="1" id="KW-0472">Membrane</keyword>
<feature type="transmembrane region" description="Helical" evidence="1">
    <location>
        <begin position="179"/>
        <end position="197"/>
    </location>
</feature>
<dbReference type="PANTHER" id="PTHR40465:SF1">
    <property type="entry name" value="DUF6534 DOMAIN-CONTAINING PROTEIN"/>
    <property type="match status" value="1"/>
</dbReference>
<protein>
    <recommendedName>
        <fullName evidence="2">DUF6534 domain-containing protein</fullName>
    </recommendedName>
</protein>
<organism evidence="3 4">
    <name type="scientific">Pycnoporus cinnabarinus</name>
    <name type="common">Cinnabar-red polypore</name>
    <name type="synonym">Trametes cinnabarina</name>
    <dbReference type="NCBI Taxonomy" id="5643"/>
    <lineage>
        <taxon>Eukaryota</taxon>
        <taxon>Fungi</taxon>
        <taxon>Dikarya</taxon>
        <taxon>Basidiomycota</taxon>
        <taxon>Agaricomycotina</taxon>
        <taxon>Agaricomycetes</taxon>
        <taxon>Polyporales</taxon>
        <taxon>Polyporaceae</taxon>
        <taxon>Trametes</taxon>
    </lineage>
</organism>
<feature type="transmembrane region" description="Helical" evidence="1">
    <location>
        <begin position="217"/>
        <end position="239"/>
    </location>
</feature>